<reference evidence="1" key="1">
    <citation type="submission" date="2019-11" db="EMBL/GenBank/DDBJ databases">
        <authorList>
            <person name="Feng L."/>
        </authorList>
    </citation>
    <scope>NUCLEOTIDE SEQUENCE</scope>
    <source>
        <strain evidence="1">CButyricumLFYP62</strain>
    </source>
</reference>
<organism evidence="1">
    <name type="scientific">Clostridium butyricum</name>
    <dbReference type="NCBI Taxonomy" id="1492"/>
    <lineage>
        <taxon>Bacteria</taxon>
        <taxon>Bacillati</taxon>
        <taxon>Bacillota</taxon>
        <taxon>Clostridia</taxon>
        <taxon>Eubacteriales</taxon>
        <taxon>Clostridiaceae</taxon>
        <taxon>Clostridium</taxon>
    </lineage>
</organism>
<dbReference type="AlphaFoldDB" id="A0A6N3GRA1"/>
<dbReference type="RefSeq" id="WP_002580409.1">
    <property type="nucleotide sequence ID" value="NZ_CACRTU010000034.1"/>
</dbReference>
<dbReference type="InterPro" id="IPR024984">
    <property type="entry name" value="DUF3888"/>
</dbReference>
<evidence type="ECO:0008006" key="2">
    <source>
        <dbReference type="Google" id="ProtNLM"/>
    </source>
</evidence>
<evidence type="ECO:0000313" key="1">
    <source>
        <dbReference type="EMBL" id="VYU66483.1"/>
    </source>
</evidence>
<name>A0A6N3GRA1_CLOBU</name>
<proteinExistence type="predicted"/>
<gene>
    <name evidence="1" type="ORF">CBLFYP62_00144</name>
</gene>
<dbReference type="EMBL" id="CACRTU010000034">
    <property type="protein sequence ID" value="VYU66483.1"/>
    <property type="molecule type" value="Genomic_DNA"/>
</dbReference>
<sequence length="154" mass="18186">MRKITLILIFILCLTGLFYTDKSFALDTKELSKEEVSKLPEDSKDKIYQDLIICLFVPYIQKEVNNYYQKYLTEKPTVFPDSVDIVNIKRKSEGGYLIQSELIVHPFIGFYNYVGDDRIIIETGVDGYLKVINFEHLKSYQLPWNWQHIVKKTY</sequence>
<protein>
    <recommendedName>
        <fullName evidence="2">DUF3888 domain-containing protein</fullName>
    </recommendedName>
</protein>
<accession>A0A6N3GRA1</accession>
<dbReference type="Pfam" id="PF13027">
    <property type="entry name" value="DUF3888"/>
    <property type="match status" value="1"/>
</dbReference>